<comment type="similarity">
    <text evidence="1 2">Belongs to the short-chain dehydrogenases/reductases (SDR) family.</text>
</comment>
<comment type="caution">
    <text evidence="4">The sequence shown here is derived from an EMBL/GenBank/DDBJ whole genome shotgun (WGS) entry which is preliminary data.</text>
</comment>
<name>A0ABW8NIR2_9GAMM</name>
<dbReference type="Pfam" id="PF00106">
    <property type="entry name" value="adh_short"/>
    <property type="match status" value="1"/>
</dbReference>
<dbReference type="InterPro" id="IPR020904">
    <property type="entry name" value="Sc_DH/Rdtase_CS"/>
</dbReference>
<organism evidence="4 5">
    <name type="scientific">Oceanobacter antarcticus</name>
    <dbReference type="NCBI Taxonomy" id="3133425"/>
    <lineage>
        <taxon>Bacteria</taxon>
        <taxon>Pseudomonadati</taxon>
        <taxon>Pseudomonadota</taxon>
        <taxon>Gammaproteobacteria</taxon>
        <taxon>Oceanospirillales</taxon>
        <taxon>Oceanospirillaceae</taxon>
        <taxon>Oceanobacter</taxon>
    </lineage>
</organism>
<dbReference type="Proteomes" id="UP001620597">
    <property type="component" value="Unassembled WGS sequence"/>
</dbReference>
<dbReference type="InterPro" id="IPR036291">
    <property type="entry name" value="NAD(P)-bd_dom_sf"/>
</dbReference>
<dbReference type="PROSITE" id="PS00061">
    <property type="entry name" value="ADH_SHORT"/>
    <property type="match status" value="1"/>
</dbReference>
<evidence type="ECO:0000259" key="3">
    <source>
        <dbReference type="SMART" id="SM00822"/>
    </source>
</evidence>
<dbReference type="SUPFAM" id="SSF51735">
    <property type="entry name" value="NAD(P)-binding Rossmann-fold domains"/>
    <property type="match status" value="1"/>
</dbReference>
<dbReference type="InterPro" id="IPR050259">
    <property type="entry name" value="SDR"/>
</dbReference>
<dbReference type="PANTHER" id="PTHR42879">
    <property type="entry name" value="3-OXOACYL-(ACYL-CARRIER-PROTEIN) REDUCTASE"/>
    <property type="match status" value="1"/>
</dbReference>
<dbReference type="RefSeq" id="WP_416205963.1">
    <property type="nucleotide sequence ID" value="NZ_JBBKTX010000011.1"/>
</dbReference>
<dbReference type="PANTHER" id="PTHR42879:SF2">
    <property type="entry name" value="3-OXOACYL-[ACYL-CARRIER-PROTEIN] REDUCTASE FABG"/>
    <property type="match status" value="1"/>
</dbReference>
<dbReference type="InterPro" id="IPR002347">
    <property type="entry name" value="SDR_fam"/>
</dbReference>
<gene>
    <name evidence="4" type="ORF">WG929_10340</name>
</gene>
<accession>A0ABW8NIR2</accession>
<dbReference type="EMBL" id="JBBKTX010000011">
    <property type="protein sequence ID" value="MFK4752806.1"/>
    <property type="molecule type" value="Genomic_DNA"/>
</dbReference>
<dbReference type="PRINTS" id="PR00080">
    <property type="entry name" value="SDRFAMILY"/>
</dbReference>
<evidence type="ECO:0000256" key="1">
    <source>
        <dbReference type="ARBA" id="ARBA00006484"/>
    </source>
</evidence>
<sequence>MDIRNRVVIVTGATGSIGRGVCLLLAACGMQVVVADLDQQVCDRFVDELVGRGYKAIAVAVDVTSRKATVKMAATVLERLGTIDVLVNNAGIIGLAPLQELEEAVWDRVIDVNLKGSFLCAQAVVTTMIKQKRGRIINVASVAAARPAPFQSAYAATKSGVLGLTRVWCQELAAYDITVNTVCPGFVDSPMWSEHLGPAYAAVSGVESAAVLDALSRANIPLARPQQPKDLGEAVAYIAGADNVTGHTLYVDGGFTQA</sequence>
<dbReference type="InterPro" id="IPR057326">
    <property type="entry name" value="KR_dom"/>
</dbReference>
<evidence type="ECO:0000313" key="5">
    <source>
        <dbReference type="Proteomes" id="UP001620597"/>
    </source>
</evidence>
<dbReference type="SMART" id="SM00822">
    <property type="entry name" value="PKS_KR"/>
    <property type="match status" value="1"/>
</dbReference>
<evidence type="ECO:0000256" key="2">
    <source>
        <dbReference type="RuleBase" id="RU000363"/>
    </source>
</evidence>
<dbReference type="PRINTS" id="PR00081">
    <property type="entry name" value="GDHRDH"/>
</dbReference>
<feature type="domain" description="Ketoreductase" evidence="3">
    <location>
        <begin position="6"/>
        <end position="180"/>
    </location>
</feature>
<dbReference type="Gene3D" id="3.40.50.720">
    <property type="entry name" value="NAD(P)-binding Rossmann-like Domain"/>
    <property type="match status" value="1"/>
</dbReference>
<keyword evidence="5" id="KW-1185">Reference proteome</keyword>
<reference evidence="4 5" key="1">
    <citation type="submission" date="2024-03" db="EMBL/GenBank/DDBJ databases">
        <title>High-quality draft genome sequence of Oceanobacter sp. wDCs-4.</title>
        <authorList>
            <person name="Dong C."/>
        </authorList>
    </citation>
    <scope>NUCLEOTIDE SEQUENCE [LARGE SCALE GENOMIC DNA]</scope>
    <source>
        <strain evidence="5">wDCs-4</strain>
    </source>
</reference>
<evidence type="ECO:0000313" key="4">
    <source>
        <dbReference type="EMBL" id="MFK4752806.1"/>
    </source>
</evidence>
<proteinExistence type="inferred from homology"/>
<protein>
    <submittedName>
        <fullName evidence="4">SDR family NAD(P)-dependent oxidoreductase</fullName>
    </submittedName>
</protein>